<evidence type="ECO:0000256" key="3">
    <source>
        <dbReference type="ARBA" id="ARBA00022553"/>
    </source>
</evidence>
<dbReference type="AlphaFoldDB" id="A0A0S6W5F9"/>
<feature type="modified residue" description="4-aspartylphosphate" evidence="4">
    <location>
        <position position="52"/>
    </location>
</feature>
<dbReference type="SUPFAM" id="SSF55874">
    <property type="entry name" value="ATPase domain of HSP90 chaperone/DNA topoisomerase II/histidine kinase"/>
    <property type="match status" value="1"/>
</dbReference>
<organism evidence="7 8">
    <name type="scientific">Candidatus Moduliflexus flocculans</name>
    <dbReference type="NCBI Taxonomy" id="1499966"/>
    <lineage>
        <taxon>Bacteria</taxon>
        <taxon>Candidatus Moduliflexota</taxon>
        <taxon>Candidatus Moduliflexia</taxon>
        <taxon>Candidatus Moduliflexales</taxon>
        <taxon>Candidatus Moduliflexaceae</taxon>
    </lineage>
</organism>
<keyword evidence="8" id="KW-1185">Reference proteome</keyword>
<dbReference type="EMBL" id="DF820459">
    <property type="protein sequence ID" value="GAK53466.1"/>
    <property type="molecule type" value="Genomic_DNA"/>
</dbReference>
<dbReference type="InterPro" id="IPR004358">
    <property type="entry name" value="Sig_transdc_His_kin-like_C"/>
</dbReference>
<dbReference type="Proteomes" id="UP000030700">
    <property type="component" value="Unassembled WGS sequence"/>
</dbReference>
<dbReference type="InterPro" id="IPR003661">
    <property type="entry name" value="HisK_dim/P_dom"/>
</dbReference>
<comment type="catalytic activity">
    <reaction evidence="1">
        <text>ATP + protein L-histidine = ADP + protein N-phospho-L-histidine.</text>
        <dbReference type="EC" id="2.7.13.3"/>
    </reaction>
</comment>
<dbReference type="InterPro" id="IPR011006">
    <property type="entry name" value="CheY-like_superfamily"/>
</dbReference>
<accession>A0A0S6W5F9</accession>
<dbReference type="Pfam" id="PF00072">
    <property type="entry name" value="Response_reg"/>
    <property type="match status" value="1"/>
</dbReference>
<dbReference type="SUPFAM" id="SSF47384">
    <property type="entry name" value="Homodimeric domain of signal transducing histidine kinase"/>
    <property type="match status" value="1"/>
</dbReference>
<dbReference type="PROSITE" id="PS50109">
    <property type="entry name" value="HIS_KIN"/>
    <property type="match status" value="1"/>
</dbReference>
<dbReference type="PANTHER" id="PTHR43547:SF2">
    <property type="entry name" value="HYBRID SIGNAL TRANSDUCTION HISTIDINE KINASE C"/>
    <property type="match status" value="1"/>
</dbReference>
<evidence type="ECO:0000259" key="5">
    <source>
        <dbReference type="PROSITE" id="PS50109"/>
    </source>
</evidence>
<evidence type="ECO:0000256" key="4">
    <source>
        <dbReference type="PROSITE-ProRule" id="PRU00169"/>
    </source>
</evidence>
<dbReference type="CDD" id="cd00082">
    <property type="entry name" value="HisKA"/>
    <property type="match status" value="1"/>
</dbReference>
<keyword evidence="3 4" id="KW-0597">Phosphoprotein</keyword>
<dbReference type="HOGENOM" id="CLU_000445_114_72_0"/>
<keyword evidence="7" id="KW-0418">Kinase</keyword>
<dbReference type="Pfam" id="PF02518">
    <property type="entry name" value="HATPase_c"/>
    <property type="match status" value="1"/>
</dbReference>
<dbReference type="Gene3D" id="3.40.50.2300">
    <property type="match status" value="1"/>
</dbReference>
<dbReference type="SMART" id="SM00448">
    <property type="entry name" value="REC"/>
    <property type="match status" value="1"/>
</dbReference>
<dbReference type="EC" id="2.7.13.3" evidence="2"/>
<evidence type="ECO:0000313" key="8">
    <source>
        <dbReference type="Proteomes" id="UP000030700"/>
    </source>
</evidence>
<name>A0A0S6W5F9_9BACT</name>
<dbReference type="STRING" id="1499966.U14_04731"/>
<dbReference type="PROSITE" id="PS50110">
    <property type="entry name" value="RESPONSE_REGULATORY"/>
    <property type="match status" value="1"/>
</dbReference>
<dbReference type="Gene3D" id="1.10.287.130">
    <property type="match status" value="1"/>
</dbReference>
<keyword evidence="7" id="KW-0808">Transferase</keyword>
<feature type="domain" description="Histidine kinase" evidence="5">
    <location>
        <begin position="138"/>
        <end position="365"/>
    </location>
</feature>
<dbReference type="InterPro" id="IPR003594">
    <property type="entry name" value="HATPase_dom"/>
</dbReference>
<proteinExistence type="predicted"/>
<dbReference type="InterPro" id="IPR005467">
    <property type="entry name" value="His_kinase_dom"/>
</dbReference>
<dbReference type="PRINTS" id="PR00344">
    <property type="entry name" value="BCTRLSENSOR"/>
</dbReference>
<dbReference type="GO" id="GO:0000155">
    <property type="term" value="F:phosphorelay sensor kinase activity"/>
    <property type="evidence" value="ECO:0007669"/>
    <property type="project" value="InterPro"/>
</dbReference>
<dbReference type="Gene3D" id="3.30.565.10">
    <property type="entry name" value="Histidine kinase-like ATPase, C-terminal domain"/>
    <property type="match status" value="1"/>
</dbReference>
<dbReference type="InterPro" id="IPR001789">
    <property type="entry name" value="Sig_transdc_resp-reg_receiver"/>
</dbReference>
<dbReference type="SMART" id="SM00387">
    <property type="entry name" value="HATPase_c"/>
    <property type="match status" value="1"/>
</dbReference>
<evidence type="ECO:0000313" key="7">
    <source>
        <dbReference type="EMBL" id="GAK53466.1"/>
    </source>
</evidence>
<dbReference type="PANTHER" id="PTHR43547">
    <property type="entry name" value="TWO-COMPONENT HISTIDINE KINASE"/>
    <property type="match status" value="1"/>
</dbReference>
<dbReference type="SUPFAM" id="SSF52172">
    <property type="entry name" value="CheY-like"/>
    <property type="match status" value="1"/>
</dbReference>
<evidence type="ECO:0000259" key="6">
    <source>
        <dbReference type="PROSITE" id="PS50110"/>
    </source>
</evidence>
<reference evidence="7 8" key="1">
    <citation type="journal article" date="2015" name="PeerJ">
        <title>First genomic representation of candidate bacterial phylum KSB3 points to enhanced environmental sensing as a trigger of wastewater bulking.</title>
        <authorList>
            <person name="Sekiguchi Y."/>
            <person name="Ohashi A."/>
            <person name="Parks D.H."/>
            <person name="Yamauchi T."/>
            <person name="Tyson G.W."/>
            <person name="Hugenholtz P."/>
        </authorList>
    </citation>
    <scope>NUCLEOTIDE SEQUENCE [LARGE SCALE GENOMIC DNA]</scope>
</reference>
<evidence type="ECO:0000256" key="2">
    <source>
        <dbReference type="ARBA" id="ARBA00012438"/>
    </source>
</evidence>
<protein>
    <recommendedName>
        <fullName evidence="2">histidine kinase</fullName>
        <ecNumber evidence="2">2.7.13.3</ecNumber>
    </recommendedName>
</protein>
<gene>
    <name evidence="7" type="ORF">U14_04731</name>
</gene>
<dbReference type="InterPro" id="IPR036097">
    <property type="entry name" value="HisK_dim/P_sf"/>
</dbReference>
<dbReference type="InterPro" id="IPR036890">
    <property type="entry name" value="HATPase_C_sf"/>
</dbReference>
<feature type="domain" description="Response regulatory" evidence="6">
    <location>
        <begin position="3"/>
        <end position="119"/>
    </location>
</feature>
<dbReference type="CDD" id="cd00075">
    <property type="entry name" value="HATPase"/>
    <property type="match status" value="1"/>
</dbReference>
<sequence length="372" mass="42098">MKKILVIEDDQQVRHSIVELLTYEGYEVAQAENGRIGLLRVKESHPDLILCDIVMPELGGYGVLIELRHSSDTADIPFIFLSAKSTMNELRKGMELGADDYLTKPFEVDELLSAIQTRLLRYENSFRQAQALQHINRILPHELRTPLQGILSLSEFLRLYGVELVHEHNSEEIIRLATYINDDALRLEHLIENTMLHVELQQLEQNPELQRASIWCRNELVDTKTLLTFIASEKISNARRDHDIGQSFVEAEIWMNEESLGKIFSELLDNALKFSETGTPILVTSDINDTTFTLSVTNYGRGMTPEQIAAIGAFRQFDRARYEQQGIGLGLAIVQLLTKLHGGQSTIHSTPQDATTVIVTFPRHDDAAVPLN</sequence>
<dbReference type="CDD" id="cd17574">
    <property type="entry name" value="REC_OmpR"/>
    <property type="match status" value="1"/>
</dbReference>
<evidence type="ECO:0000256" key="1">
    <source>
        <dbReference type="ARBA" id="ARBA00000085"/>
    </source>
</evidence>